<dbReference type="VEuPathDB" id="TriTrypDB:TM35_000103000"/>
<dbReference type="Proteomes" id="UP000192257">
    <property type="component" value="Unassembled WGS sequence"/>
</dbReference>
<dbReference type="EMBL" id="NBCO01000010">
    <property type="protein sequence ID" value="ORC90032.1"/>
    <property type="molecule type" value="Genomic_DNA"/>
</dbReference>
<comment type="caution">
    <text evidence="3">The sequence shown here is derived from an EMBL/GenBank/DDBJ whole genome shotgun (WGS) entry which is preliminary data.</text>
</comment>
<protein>
    <recommendedName>
        <fullName evidence="5">Mucin TcMUCII</fullName>
    </recommendedName>
</protein>
<feature type="region of interest" description="Disordered" evidence="1">
    <location>
        <begin position="88"/>
        <end position="241"/>
    </location>
</feature>
<feature type="compositionally biased region" description="Polar residues" evidence="1">
    <location>
        <begin position="98"/>
        <end position="111"/>
    </location>
</feature>
<name>A0A1X0NZB8_9TRYP</name>
<gene>
    <name evidence="3" type="ORF">TM35_000103000</name>
</gene>
<dbReference type="RefSeq" id="XP_028884098.1">
    <property type="nucleotide sequence ID" value="XM_029024791.1"/>
</dbReference>
<evidence type="ECO:0000256" key="1">
    <source>
        <dbReference type="SAM" id="MobiDB-lite"/>
    </source>
</evidence>
<keyword evidence="4" id="KW-1185">Reference proteome</keyword>
<keyword evidence="2" id="KW-0732">Signal</keyword>
<reference evidence="3 4" key="1">
    <citation type="submission" date="2017-03" db="EMBL/GenBank/DDBJ databases">
        <title>An alternative strategy for trypanosome survival in the mammalian bloodstream revealed through genome and transcriptome analysis of the ubiquitous bovine parasite Trypanosoma (Megatrypanum) theileri.</title>
        <authorList>
            <person name="Kelly S."/>
            <person name="Ivens A."/>
            <person name="Mott A."/>
            <person name="O'Neill E."/>
            <person name="Emms D."/>
            <person name="Macleod O."/>
            <person name="Voorheis P."/>
            <person name="Matthews J."/>
            <person name="Matthews K."/>
            <person name="Carrington M."/>
        </authorList>
    </citation>
    <scope>NUCLEOTIDE SEQUENCE [LARGE SCALE GENOMIC DNA]</scope>
    <source>
        <strain evidence="3">Edinburgh</strain>
    </source>
</reference>
<proteinExistence type="predicted"/>
<evidence type="ECO:0000256" key="2">
    <source>
        <dbReference type="SAM" id="SignalP"/>
    </source>
</evidence>
<feature type="compositionally biased region" description="Polar residues" evidence="1">
    <location>
        <begin position="154"/>
        <end position="174"/>
    </location>
</feature>
<dbReference type="GeneID" id="39984571"/>
<evidence type="ECO:0008006" key="5">
    <source>
        <dbReference type="Google" id="ProtNLM"/>
    </source>
</evidence>
<accession>A0A1X0NZB8</accession>
<feature type="signal peptide" evidence="2">
    <location>
        <begin position="1"/>
        <end position="27"/>
    </location>
</feature>
<feature type="compositionally biased region" description="Polar residues" evidence="1">
    <location>
        <begin position="129"/>
        <end position="143"/>
    </location>
</feature>
<feature type="compositionally biased region" description="Low complexity" evidence="1">
    <location>
        <begin position="175"/>
        <end position="209"/>
    </location>
</feature>
<sequence length="285" mass="29626">MMMMRRVMCVLAVVLCCPCGYTMTAAAATTTAGQPKAVMANSVYSISDTAQILFVNFDHDKASYRKDCANNSAALINGKKCSEVLKSLEAKPSPPPGNNVQPGSHNNPGQQTREDGGDTTIEGQGDRNLGTQEGASKDASSPPESARNNRETVTDATTAQSQNQESSTASQVNQGTPSNTSDNNTTPGNSNSNQQPSSAGASATAASESQENNSTTPSSHENTTTEAPTTTPSPAPVPVTDSQISNIASTVHKNKANVDSSVSPVWMRTAAPLLIVAVLFSVTVY</sequence>
<evidence type="ECO:0000313" key="4">
    <source>
        <dbReference type="Proteomes" id="UP000192257"/>
    </source>
</evidence>
<feature type="compositionally biased region" description="Polar residues" evidence="1">
    <location>
        <begin position="210"/>
        <end position="222"/>
    </location>
</feature>
<evidence type="ECO:0000313" key="3">
    <source>
        <dbReference type="EMBL" id="ORC90032.1"/>
    </source>
</evidence>
<organism evidence="3 4">
    <name type="scientific">Trypanosoma theileri</name>
    <dbReference type="NCBI Taxonomy" id="67003"/>
    <lineage>
        <taxon>Eukaryota</taxon>
        <taxon>Discoba</taxon>
        <taxon>Euglenozoa</taxon>
        <taxon>Kinetoplastea</taxon>
        <taxon>Metakinetoplastina</taxon>
        <taxon>Trypanosomatida</taxon>
        <taxon>Trypanosomatidae</taxon>
        <taxon>Trypanosoma</taxon>
    </lineage>
</organism>
<dbReference type="AlphaFoldDB" id="A0A1X0NZB8"/>
<feature type="chain" id="PRO_5012484777" description="Mucin TcMUCII" evidence="2">
    <location>
        <begin position="28"/>
        <end position="285"/>
    </location>
</feature>